<evidence type="ECO:0000259" key="6">
    <source>
        <dbReference type="PROSITE" id="PS50157"/>
    </source>
</evidence>
<dbReference type="EMBL" id="JADGJH010000280">
    <property type="protein sequence ID" value="KAJ3131755.1"/>
    <property type="molecule type" value="Genomic_DNA"/>
</dbReference>
<evidence type="ECO:0000313" key="7">
    <source>
        <dbReference type="EMBL" id="KAJ3131755.1"/>
    </source>
</evidence>
<dbReference type="GO" id="GO:0000981">
    <property type="term" value="F:DNA-binding transcription factor activity, RNA polymerase II-specific"/>
    <property type="evidence" value="ECO:0007669"/>
    <property type="project" value="TreeGrafter"/>
</dbReference>
<evidence type="ECO:0000256" key="5">
    <source>
        <dbReference type="SAM" id="MobiDB-lite"/>
    </source>
</evidence>
<dbReference type="PROSITE" id="PS00028">
    <property type="entry name" value="ZINC_FINGER_C2H2_1"/>
    <property type="match status" value="2"/>
</dbReference>
<dbReference type="GO" id="GO:0008270">
    <property type="term" value="F:zinc ion binding"/>
    <property type="evidence" value="ECO:0007669"/>
    <property type="project" value="UniProtKB-KW"/>
</dbReference>
<feature type="region of interest" description="Disordered" evidence="5">
    <location>
        <begin position="52"/>
        <end position="86"/>
    </location>
</feature>
<proteinExistence type="predicted"/>
<keyword evidence="8" id="KW-1185">Reference proteome</keyword>
<dbReference type="Proteomes" id="UP001211907">
    <property type="component" value="Unassembled WGS sequence"/>
</dbReference>
<keyword evidence="3" id="KW-0862">Zinc</keyword>
<dbReference type="InterPro" id="IPR013087">
    <property type="entry name" value="Znf_C2H2_type"/>
</dbReference>
<protein>
    <recommendedName>
        <fullName evidence="6">C2H2-type domain-containing protein</fullName>
    </recommendedName>
</protein>
<evidence type="ECO:0000256" key="3">
    <source>
        <dbReference type="ARBA" id="ARBA00022833"/>
    </source>
</evidence>
<name>A0AAD5TBD1_9FUNG</name>
<evidence type="ECO:0000256" key="4">
    <source>
        <dbReference type="PROSITE-ProRule" id="PRU00042"/>
    </source>
</evidence>
<dbReference type="PANTHER" id="PTHR23235:SF120">
    <property type="entry name" value="KRUPPEL-LIKE FACTOR 15"/>
    <property type="match status" value="1"/>
</dbReference>
<gene>
    <name evidence="7" type="ORF">HK100_006041</name>
</gene>
<dbReference type="Gene3D" id="3.30.160.60">
    <property type="entry name" value="Classic Zinc Finger"/>
    <property type="match status" value="2"/>
</dbReference>
<evidence type="ECO:0000256" key="1">
    <source>
        <dbReference type="ARBA" id="ARBA00022723"/>
    </source>
</evidence>
<feature type="compositionally biased region" description="Basic and acidic residues" evidence="5">
    <location>
        <begin position="61"/>
        <end position="86"/>
    </location>
</feature>
<evidence type="ECO:0000256" key="2">
    <source>
        <dbReference type="ARBA" id="ARBA00022771"/>
    </source>
</evidence>
<feature type="domain" description="C2H2-type" evidence="6">
    <location>
        <begin position="334"/>
        <end position="357"/>
    </location>
</feature>
<dbReference type="InterPro" id="IPR036236">
    <property type="entry name" value="Znf_C2H2_sf"/>
</dbReference>
<dbReference type="PROSITE" id="PS50157">
    <property type="entry name" value="ZINC_FINGER_C2H2_2"/>
    <property type="match status" value="2"/>
</dbReference>
<evidence type="ECO:0000313" key="8">
    <source>
        <dbReference type="Proteomes" id="UP001211907"/>
    </source>
</evidence>
<organism evidence="7 8">
    <name type="scientific">Physocladia obscura</name>
    <dbReference type="NCBI Taxonomy" id="109957"/>
    <lineage>
        <taxon>Eukaryota</taxon>
        <taxon>Fungi</taxon>
        <taxon>Fungi incertae sedis</taxon>
        <taxon>Chytridiomycota</taxon>
        <taxon>Chytridiomycota incertae sedis</taxon>
        <taxon>Chytridiomycetes</taxon>
        <taxon>Chytridiales</taxon>
        <taxon>Chytriomycetaceae</taxon>
        <taxon>Physocladia</taxon>
    </lineage>
</organism>
<comment type="caution">
    <text evidence="7">The sequence shown here is derived from an EMBL/GenBank/DDBJ whole genome shotgun (WGS) entry which is preliminary data.</text>
</comment>
<keyword evidence="2 4" id="KW-0863">Zinc-finger</keyword>
<dbReference type="AlphaFoldDB" id="A0AAD5TBD1"/>
<dbReference type="GO" id="GO:0000978">
    <property type="term" value="F:RNA polymerase II cis-regulatory region sequence-specific DNA binding"/>
    <property type="evidence" value="ECO:0007669"/>
    <property type="project" value="TreeGrafter"/>
</dbReference>
<reference evidence="7" key="1">
    <citation type="submission" date="2020-05" db="EMBL/GenBank/DDBJ databases">
        <title>Phylogenomic resolution of chytrid fungi.</title>
        <authorList>
            <person name="Stajich J.E."/>
            <person name="Amses K."/>
            <person name="Simmons R."/>
            <person name="Seto K."/>
            <person name="Myers J."/>
            <person name="Bonds A."/>
            <person name="Quandt C.A."/>
            <person name="Barry K."/>
            <person name="Liu P."/>
            <person name="Grigoriev I."/>
            <person name="Longcore J.E."/>
            <person name="James T.Y."/>
        </authorList>
    </citation>
    <scope>NUCLEOTIDE SEQUENCE</scope>
    <source>
        <strain evidence="7">JEL0513</strain>
    </source>
</reference>
<dbReference type="SMART" id="SM00355">
    <property type="entry name" value="ZnF_C2H2"/>
    <property type="match status" value="2"/>
</dbReference>
<feature type="domain" description="C2H2-type" evidence="6">
    <location>
        <begin position="304"/>
        <end position="333"/>
    </location>
</feature>
<dbReference type="PANTHER" id="PTHR23235">
    <property type="entry name" value="KRUEPPEL-LIKE TRANSCRIPTION FACTOR"/>
    <property type="match status" value="1"/>
</dbReference>
<keyword evidence="1" id="KW-0479">Metal-binding</keyword>
<sequence>MATMIGAKAFNSAASFWAAQEKLRVSAALSQASESILGPPLLPSLSMLSYTPAEQQQQAPKQEKEVQQNENKNEKFVTEKEKEKEQQDGFMAMRGAGGISLVAGDSSSSSSDDDEFDYDDTTTRVTLPPMMSMSFYTNYQRLHAHNNNFRTYYDYNYNKNYALGNTEAHRNANTPATSLRLSPPSVLLSHDFQSHEQLRHHDYLRLRQRSLQPAYRSFQSIHSPVVLPLPLSLPAVPSPPLLPVILPPTSLPYQSNIYTKTATNSPSDNNNHNWNYDTQGGSSGHTTSLMHASARGFKRQKNIYKCTWSGCSKEFQKPSLLKSHENTHNAIKPYGCKHCDVAFARNHDLRRHERCVHMIGGKEAQCSGCLKLFTRLDSCKYHERTCLMVVQAQQQQQQQHGQFL</sequence>
<dbReference type="SUPFAM" id="SSF57667">
    <property type="entry name" value="beta-beta-alpha zinc fingers"/>
    <property type="match status" value="1"/>
</dbReference>
<accession>A0AAD5TBD1</accession>